<proteinExistence type="predicted"/>
<evidence type="ECO:0000313" key="2">
    <source>
        <dbReference type="EMBL" id="MBZ5750985.1"/>
    </source>
</evidence>
<dbReference type="EMBL" id="JAIQUM010000024">
    <property type="protein sequence ID" value="MBZ5750985.1"/>
    <property type="molecule type" value="Genomic_DNA"/>
</dbReference>
<dbReference type="RefSeq" id="WP_224139264.1">
    <property type="nucleotide sequence ID" value="NZ_JAIQUM010000024.1"/>
</dbReference>
<dbReference type="Pfam" id="PF12728">
    <property type="entry name" value="HTH_17"/>
    <property type="match status" value="1"/>
</dbReference>
<dbReference type="InterPro" id="IPR041657">
    <property type="entry name" value="HTH_17"/>
</dbReference>
<name>A0ABS7USQ5_9BACI</name>
<reference evidence="2" key="1">
    <citation type="submission" date="2024-05" db="EMBL/GenBank/DDBJ databases">
        <title>Metabacillus sp. nov., isolated from the rhizosphere soil of tomato plants.</title>
        <authorList>
            <person name="Ma R."/>
        </authorList>
    </citation>
    <scope>NUCLEOTIDE SEQUENCE</scope>
    <source>
        <strain evidence="2">DBTR6</strain>
    </source>
</reference>
<evidence type="ECO:0000259" key="1">
    <source>
        <dbReference type="Pfam" id="PF12728"/>
    </source>
</evidence>
<protein>
    <submittedName>
        <fullName evidence="2">Helix-turn-helix domain-containing protein</fullName>
    </submittedName>
</protein>
<comment type="caution">
    <text evidence="2">The sequence shown here is derived from an EMBL/GenBank/DDBJ whole genome shotgun (WGS) entry which is preliminary data.</text>
</comment>
<keyword evidence="3" id="KW-1185">Reference proteome</keyword>
<evidence type="ECO:0000313" key="3">
    <source>
        <dbReference type="Proteomes" id="UP001165287"/>
    </source>
</evidence>
<sequence>MTHLELQYPELLDVKDVQAILQIGRMQAYELVHSNVFHSVRVGRRIKISKQSFLRWLNG</sequence>
<organism evidence="2 3">
    <name type="scientific">Metabacillus rhizolycopersici</name>
    <dbReference type="NCBI Taxonomy" id="2875709"/>
    <lineage>
        <taxon>Bacteria</taxon>
        <taxon>Bacillati</taxon>
        <taxon>Bacillota</taxon>
        <taxon>Bacilli</taxon>
        <taxon>Bacillales</taxon>
        <taxon>Bacillaceae</taxon>
        <taxon>Metabacillus</taxon>
    </lineage>
</organism>
<gene>
    <name evidence="2" type="ORF">K9V48_12155</name>
</gene>
<accession>A0ABS7USQ5</accession>
<feature type="domain" description="Helix-turn-helix" evidence="1">
    <location>
        <begin position="11"/>
        <end position="58"/>
    </location>
</feature>
<dbReference type="Proteomes" id="UP001165287">
    <property type="component" value="Unassembled WGS sequence"/>
</dbReference>